<feature type="non-terminal residue" evidence="7">
    <location>
        <position position="538"/>
    </location>
</feature>
<evidence type="ECO:0000256" key="4">
    <source>
        <dbReference type="ARBA" id="ARBA00023136"/>
    </source>
</evidence>
<protein>
    <submittedName>
        <fullName evidence="7">CG6845</fullName>
    </submittedName>
</protein>
<dbReference type="GO" id="GO:0016020">
    <property type="term" value="C:membrane"/>
    <property type="evidence" value="ECO:0007669"/>
    <property type="project" value="UniProtKB-SubCell"/>
</dbReference>
<evidence type="ECO:0000313" key="7">
    <source>
        <dbReference type="EMBL" id="ALC44070.1"/>
    </source>
</evidence>
<reference evidence="7 8" key="1">
    <citation type="submission" date="2015-08" db="EMBL/GenBank/DDBJ databases">
        <title>Ancestral chromatin configuration constrains chromatin evolution on differentiating sex chromosomes in Drosophila.</title>
        <authorList>
            <person name="Zhou Q."/>
            <person name="Bachtrog D."/>
        </authorList>
    </citation>
    <scope>NUCLEOTIDE SEQUENCE [LARGE SCALE GENOMIC DNA]</scope>
    <source>
        <tissue evidence="7">Whole larvae</tissue>
    </source>
</reference>
<evidence type="ECO:0000256" key="5">
    <source>
        <dbReference type="SAM" id="Phobius"/>
    </source>
</evidence>
<keyword evidence="2 5" id="KW-0812">Transmembrane</keyword>
<feature type="transmembrane region" description="Helical" evidence="5">
    <location>
        <begin position="45"/>
        <end position="62"/>
    </location>
</feature>
<dbReference type="Pfam" id="PF26039">
    <property type="entry name" value="Dcst2"/>
    <property type="match status" value="1"/>
</dbReference>
<dbReference type="InterPro" id="IPR051856">
    <property type="entry name" value="CSR-E3_Ligase_Protein"/>
</dbReference>
<feature type="transmembrane region" description="Helical" evidence="5">
    <location>
        <begin position="313"/>
        <end position="334"/>
    </location>
</feature>
<comment type="subcellular location">
    <subcellularLocation>
        <location evidence="1">Membrane</location>
        <topology evidence="1">Multi-pass membrane protein</topology>
    </subcellularLocation>
</comment>
<dbReference type="OMA" id="TMENTER"/>
<feature type="domain" description="Dendritic cell-specific transmembrane protein-like" evidence="6">
    <location>
        <begin position="342"/>
        <end position="531"/>
    </location>
</feature>
<keyword evidence="3 5" id="KW-1133">Transmembrane helix</keyword>
<accession>A0A0M4F028</accession>
<name>A0A0M4F028_DROBS</name>
<dbReference type="OrthoDB" id="6598372at2759"/>
<dbReference type="Pfam" id="PF07782">
    <property type="entry name" value="DC_STAMP"/>
    <property type="match status" value="1"/>
</dbReference>
<feature type="transmembrane region" description="Helical" evidence="5">
    <location>
        <begin position="12"/>
        <end position="33"/>
    </location>
</feature>
<evidence type="ECO:0000313" key="8">
    <source>
        <dbReference type="Proteomes" id="UP000494163"/>
    </source>
</evidence>
<dbReference type="InterPro" id="IPR012858">
    <property type="entry name" value="DC_STAMP-like"/>
</dbReference>
<keyword evidence="8" id="KW-1185">Reference proteome</keyword>
<dbReference type="EMBL" id="CP012525">
    <property type="protein sequence ID" value="ALC44070.1"/>
    <property type="molecule type" value="Genomic_DNA"/>
</dbReference>
<feature type="transmembrane region" description="Helical" evidence="5">
    <location>
        <begin position="398"/>
        <end position="421"/>
    </location>
</feature>
<dbReference type="Proteomes" id="UP000494163">
    <property type="component" value="Chromosome 3L"/>
</dbReference>
<feature type="transmembrane region" description="Helical" evidence="5">
    <location>
        <begin position="83"/>
        <end position="103"/>
    </location>
</feature>
<gene>
    <name evidence="7" type="ORF">Dbus_chr3Lg1236</name>
</gene>
<organism evidence="7 8">
    <name type="scientific">Drosophila busckii</name>
    <name type="common">Fruit fly</name>
    <dbReference type="NCBI Taxonomy" id="30019"/>
    <lineage>
        <taxon>Eukaryota</taxon>
        <taxon>Metazoa</taxon>
        <taxon>Ecdysozoa</taxon>
        <taxon>Arthropoda</taxon>
        <taxon>Hexapoda</taxon>
        <taxon>Insecta</taxon>
        <taxon>Pterygota</taxon>
        <taxon>Neoptera</taxon>
        <taxon>Endopterygota</taxon>
        <taxon>Diptera</taxon>
        <taxon>Brachycera</taxon>
        <taxon>Muscomorpha</taxon>
        <taxon>Ephydroidea</taxon>
        <taxon>Drosophilidae</taxon>
        <taxon>Drosophila</taxon>
    </lineage>
</organism>
<feature type="transmembrane region" description="Helical" evidence="5">
    <location>
        <begin position="487"/>
        <end position="508"/>
    </location>
</feature>
<dbReference type="PANTHER" id="PTHR21041">
    <property type="entry name" value="DENDRITIC CELL-SPECIFIC TRANSMEMBRANE PROTEIN"/>
    <property type="match status" value="1"/>
</dbReference>
<proteinExistence type="predicted"/>
<evidence type="ECO:0000256" key="3">
    <source>
        <dbReference type="ARBA" id="ARBA00022989"/>
    </source>
</evidence>
<sequence length="538" mass="62806">MEDLHRNLFKLVVPFVIGGYLSGLVVALLWYHWHPTLRETDIDQLWWLIVCIALLLIILIFSRPVRCILLLTLPSLTSSRGRALLIALAFFLAATGPSANILANVMVMLRSLACSQELLRQVLSQMLDVLLEPVQALRTAFTFMMEEVRRVLRQLTLLLLRIQSYMLIIINTLKSCAAWLKSVVELCNSQLGTPWMRCQRAAETAMLRCRSELGMLKSLCYATKLFLALCYPTKLVDIFCSGFWDPKWELMDPILKRYLEFVATLEQMFDASITFEHEFFFHNNPSKNLSDVGEQIAQDINQDLAPFLRLHSWTHLLCWLLLLGVFIKAIYFYLRYMLSRAYQNVYITSDFYAIDEENWRLNRDTVLPLEYLERFKYLKLSSLRLTQFESLLIAKNSFFMLITCLQLGCICFVDYSLFWLLATISYYGHEQAELEVPAYIDLHIKGGGIVGDIMRGIVNAFRPLTQSSKMDTRLCLPLPNPPRYNHYVEILSLCLLAWIVALTEPYVLRLRHVIMRWIYPERAQERAMYFYEHLFIER</sequence>
<evidence type="ECO:0000256" key="2">
    <source>
        <dbReference type="ARBA" id="ARBA00022692"/>
    </source>
</evidence>
<evidence type="ECO:0000259" key="6">
    <source>
        <dbReference type="Pfam" id="PF07782"/>
    </source>
</evidence>
<evidence type="ECO:0000256" key="1">
    <source>
        <dbReference type="ARBA" id="ARBA00004141"/>
    </source>
</evidence>
<dbReference type="AlphaFoldDB" id="A0A0M4F028"/>
<dbReference type="STRING" id="30019.A0A0M4F028"/>
<dbReference type="PANTHER" id="PTHR21041:SF9">
    <property type="entry name" value="DENDRITIC CELL-SPECIFIC TRANSMEMBRANE PROTEIN-LIKE DOMAIN-CONTAINING PROTEIN"/>
    <property type="match status" value="1"/>
</dbReference>
<keyword evidence="4 5" id="KW-0472">Membrane</keyword>